<evidence type="ECO:0000313" key="2">
    <source>
        <dbReference type="Proteomes" id="UP001596201"/>
    </source>
</evidence>
<organism evidence="1 2">
    <name type="scientific">Salinirubrum litoreum</name>
    <dbReference type="NCBI Taxonomy" id="1126234"/>
    <lineage>
        <taxon>Archaea</taxon>
        <taxon>Methanobacteriati</taxon>
        <taxon>Methanobacteriota</taxon>
        <taxon>Stenosarchaea group</taxon>
        <taxon>Halobacteria</taxon>
        <taxon>Halobacteriales</taxon>
        <taxon>Haloferacaceae</taxon>
        <taxon>Salinirubrum</taxon>
    </lineage>
</organism>
<gene>
    <name evidence="1" type="ORF">ACFPJ5_05050</name>
</gene>
<reference evidence="1 2" key="1">
    <citation type="journal article" date="2019" name="Int. J. Syst. Evol. Microbiol.">
        <title>The Global Catalogue of Microorganisms (GCM) 10K type strain sequencing project: providing services to taxonomists for standard genome sequencing and annotation.</title>
        <authorList>
            <consortium name="The Broad Institute Genomics Platform"/>
            <consortium name="The Broad Institute Genome Sequencing Center for Infectious Disease"/>
            <person name="Wu L."/>
            <person name="Ma J."/>
        </authorList>
    </citation>
    <scope>NUCLEOTIDE SEQUENCE [LARGE SCALE GENOMIC DNA]</scope>
    <source>
        <strain evidence="1 2">CGMCC 1.12237</strain>
    </source>
</reference>
<name>A0ABD5R8X8_9EURY</name>
<proteinExistence type="predicted"/>
<evidence type="ECO:0000313" key="1">
    <source>
        <dbReference type="EMBL" id="MFC5366296.1"/>
    </source>
</evidence>
<sequence>MSTQRPLSVTAELQLEVEGHPVTVVGYGDLVVVEASSLRGARALLGGATTLPVAEVGPSLRHADVTVDVRVRGASVARLGPEVDAGLVSRAVGVPDATVSLGGVALAGLRWLSRRRG</sequence>
<dbReference type="Proteomes" id="UP001596201">
    <property type="component" value="Unassembled WGS sequence"/>
</dbReference>
<accession>A0ABD5R8X8</accession>
<keyword evidence="2" id="KW-1185">Reference proteome</keyword>
<dbReference type="EMBL" id="JBHSKX010000001">
    <property type="protein sequence ID" value="MFC5366296.1"/>
    <property type="molecule type" value="Genomic_DNA"/>
</dbReference>
<dbReference type="AlphaFoldDB" id="A0ABD5R8X8"/>
<protein>
    <submittedName>
        <fullName evidence="1">Uncharacterized protein</fullName>
    </submittedName>
</protein>
<dbReference type="RefSeq" id="WP_227228352.1">
    <property type="nucleotide sequence ID" value="NZ_JAJCVJ010000001.1"/>
</dbReference>
<comment type="caution">
    <text evidence="1">The sequence shown here is derived from an EMBL/GenBank/DDBJ whole genome shotgun (WGS) entry which is preliminary data.</text>
</comment>